<gene>
    <name evidence="2" type="ORF">AMECASPLE_000832</name>
</gene>
<organism evidence="2 3">
    <name type="scientific">Ameca splendens</name>
    <dbReference type="NCBI Taxonomy" id="208324"/>
    <lineage>
        <taxon>Eukaryota</taxon>
        <taxon>Metazoa</taxon>
        <taxon>Chordata</taxon>
        <taxon>Craniata</taxon>
        <taxon>Vertebrata</taxon>
        <taxon>Euteleostomi</taxon>
        <taxon>Actinopterygii</taxon>
        <taxon>Neopterygii</taxon>
        <taxon>Teleostei</taxon>
        <taxon>Neoteleostei</taxon>
        <taxon>Acanthomorphata</taxon>
        <taxon>Ovalentaria</taxon>
        <taxon>Atherinomorphae</taxon>
        <taxon>Cyprinodontiformes</taxon>
        <taxon>Goodeidae</taxon>
        <taxon>Ameca</taxon>
    </lineage>
</organism>
<keyword evidence="1" id="KW-0472">Membrane</keyword>
<keyword evidence="3" id="KW-1185">Reference proteome</keyword>
<comment type="caution">
    <text evidence="2">The sequence shown here is derived from an EMBL/GenBank/DDBJ whole genome shotgun (WGS) entry which is preliminary data.</text>
</comment>
<evidence type="ECO:0000313" key="3">
    <source>
        <dbReference type="Proteomes" id="UP001469553"/>
    </source>
</evidence>
<accession>A0ABV0ZWH9</accession>
<keyword evidence="1" id="KW-1133">Transmembrane helix</keyword>
<protein>
    <submittedName>
        <fullName evidence="2">Uncharacterized protein</fullName>
    </submittedName>
</protein>
<sequence length="106" mass="12303">MLRFSSDCEIAEITAVFLYTYKLLSHLGGHMTVLHSQLGGKTPPPEQISIALEKLLYLRVCAHANFFFSKMYYYVWLIFQLDLLLCFFSCFLHVRKMESATKTVLL</sequence>
<reference evidence="2 3" key="1">
    <citation type="submission" date="2021-06" db="EMBL/GenBank/DDBJ databases">
        <authorList>
            <person name="Palmer J.M."/>
        </authorList>
    </citation>
    <scope>NUCLEOTIDE SEQUENCE [LARGE SCALE GENOMIC DNA]</scope>
    <source>
        <strain evidence="2 3">AS_MEX2019</strain>
        <tissue evidence="2">Muscle</tissue>
    </source>
</reference>
<keyword evidence="1" id="KW-0812">Transmembrane</keyword>
<proteinExistence type="predicted"/>
<evidence type="ECO:0000256" key="1">
    <source>
        <dbReference type="SAM" id="Phobius"/>
    </source>
</evidence>
<feature type="transmembrane region" description="Helical" evidence="1">
    <location>
        <begin position="73"/>
        <end position="94"/>
    </location>
</feature>
<name>A0ABV0ZWH9_9TELE</name>
<dbReference type="Proteomes" id="UP001469553">
    <property type="component" value="Unassembled WGS sequence"/>
</dbReference>
<dbReference type="EMBL" id="JAHRIP010075260">
    <property type="protein sequence ID" value="MEQ2309633.1"/>
    <property type="molecule type" value="Genomic_DNA"/>
</dbReference>
<evidence type="ECO:0000313" key="2">
    <source>
        <dbReference type="EMBL" id="MEQ2309633.1"/>
    </source>
</evidence>